<accession>A0A8J4AGC0</accession>
<keyword evidence="2" id="KW-1185">Reference proteome</keyword>
<comment type="caution">
    <text evidence="1">The sequence shown here is derived from an EMBL/GenBank/DDBJ whole genome shotgun (WGS) entry which is preliminary data.</text>
</comment>
<evidence type="ECO:0000313" key="1">
    <source>
        <dbReference type="EMBL" id="GIL29157.1"/>
    </source>
</evidence>
<proteinExistence type="predicted"/>
<sequence length="93" mass="10788">MIQEPDDGAVIALHWGYPSQEIWVREAGSWSCAIHPSTVDWEYLVDQDDELVLLIPADQDRYDAGWRDGRFDLLRSLDRTLRQLSDATHQHPK</sequence>
<name>A0A8J4AGC0_9ACTN</name>
<gene>
    <name evidence="1" type="ORF">NUM_44110</name>
</gene>
<organism evidence="1 2">
    <name type="scientific">Actinocatenispora comari</name>
    <dbReference type="NCBI Taxonomy" id="2807577"/>
    <lineage>
        <taxon>Bacteria</taxon>
        <taxon>Bacillati</taxon>
        <taxon>Actinomycetota</taxon>
        <taxon>Actinomycetes</taxon>
        <taxon>Micromonosporales</taxon>
        <taxon>Micromonosporaceae</taxon>
        <taxon>Actinocatenispora</taxon>
    </lineage>
</organism>
<dbReference type="EMBL" id="BOPO01000084">
    <property type="protein sequence ID" value="GIL29157.1"/>
    <property type="molecule type" value="Genomic_DNA"/>
</dbReference>
<evidence type="ECO:0000313" key="2">
    <source>
        <dbReference type="Proteomes" id="UP000614996"/>
    </source>
</evidence>
<protein>
    <submittedName>
        <fullName evidence="1">Uncharacterized protein</fullName>
    </submittedName>
</protein>
<dbReference type="Proteomes" id="UP000614996">
    <property type="component" value="Unassembled WGS sequence"/>
</dbReference>
<dbReference type="AlphaFoldDB" id="A0A8J4AGC0"/>
<reference evidence="2" key="1">
    <citation type="journal article" date="2021" name="Int. J. Syst. Evol. Microbiol.">
        <title>Actinocatenispora comari sp. nov., an endophytic actinomycete isolated from aerial parts of Comarum salesowianum.</title>
        <authorList>
            <person name="Oyunbileg N."/>
            <person name="Iizaka Y."/>
            <person name="Hamada M."/>
            <person name="Davaapurev B.O."/>
            <person name="Fukumoto A."/>
            <person name="Tsetseg B."/>
            <person name="Kato F."/>
            <person name="Tamura T."/>
            <person name="Batkhuu J."/>
            <person name="Anzai Y."/>
        </authorList>
    </citation>
    <scope>NUCLEOTIDE SEQUENCE [LARGE SCALE GENOMIC DNA]</scope>
    <source>
        <strain evidence="2">NUM-2625</strain>
    </source>
</reference>